<dbReference type="GO" id="GO:0005634">
    <property type="term" value="C:nucleus"/>
    <property type="evidence" value="ECO:0007669"/>
    <property type="project" value="TreeGrafter"/>
</dbReference>
<reference evidence="4" key="1">
    <citation type="journal article" date="2014" name="Science">
        <title>Ancient hybridizations among the ancestral genomes of bread wheat.</title>
        <authorList>
            <consortium name="International Wheat Genome Sequencing Consortium,"/>
            <person name="Marcussen T."/>
            <person name="Sandve S.R."/>
            <person name="Heier L."/>
            <person name="Spannagl M."/>
            <person name="Pfeifer M."/>
            <person name="Jakobsen K.S."/>
            <person name="Wulff B.B."/>
            <person name="Steuernagel B."/>
            <person name="Mayer K.F."/>
            <person name="Olsen O.A."/>
        </authorList>
    </citation>
    <scope>NUCLEOTIDE SEQUENCE [LARGE SCALE GENOMIC DNA]</scope>
    <source>
        <strain evidence="4">cv. AL8/78</strain>
    </source>
</reference>
<feature type="compositionally biased region" description="Low complexity" evidence="1">
    <location>
        <begin position="1"/>
        <end position="13"/>
    </location>
</feature>
<dbReference type="GO" id="GO:0006351">
    <property type="term" value="P:DNA-templated transcription"/>
    <property type="evidence" value="ECO:0007669"/>
    <property type="project" value="TreeGrafter"/>
</dbReference>
<keyword evidence="4" id="KW-1185">Reference proteome</keyword>
<dbReference type="Proteomes" id="UP000015105">
    <property type="component" value="Chromosome 2D"/>
</dbReference>
<dbReference type="InterPro" id="IPR012921">
    <property type="entry name" value="SPOC_C"/>
</dbReference>
<sequence length="495" mass="55304">RRPRIQPARAAPQSFCPATPSRGRRRRPTVLSARAAPQSFRSATLSLGRRRRPTILPARAAPQSFRPATLSLGRCRRRPTILPARAAPQSFWPVTLYLGRRRCPTILPASASENLGFLLIGWLSSNFYFDIMGNDDDMKSVIGRISPSARTSLWDGVIQLKSIAVFVLAFFRSGEKIQDIVWPKTIEIERRVKWGDFKKFLKDLRHSQNRSIMVISLCLNAESSKDGLEGMKEVAKMLKVNKRIGLATIEDDTCIYVCPGQKEIITVLQKYGFWKGASTVHTNQDSLIGFVVRDRGSPVNTSKGEISIDKIQEIGFTHVEAQQVIYDQRSYPVHPLHVTVDDGIYFRRPPLVLAEQGAYRPYPPPGLISHDFHARHPPPGLPGQGLHPRHPPHAPECQGVFHSHAPCARDQGFISHRPPNFAPGYLRPSTGHVNNNGSLHLRPPSGSASGHVWPPMSHPRSGNDLYGFERSKGFSRSSSTYYSRYNNGSGSRPRN</sequence>
<protein>
    <recommendedName>
        <fullName evidence="2">Spen paralogue and orthologue SPOC C-terminal domain-containing protein</fullName>
    </recommendedName>
</protein>
<dbReference type="PANTHER" id="PTHR11477">
    <property type="entry name" value="TRANSCRIPTION FACTOR S-II ZINC FINGER DOMAIN-CONTAINING PROTEIN"/>
    <property type="match status" value="1"/>
</dbReference>
<proteinExistence type="predicted"/>
<evidence type="ECO:0000313" key="4">
    <source>
        <dbReference type="Proteomes" id="UP000015105"/>
    </source>
</evidence>
<feature type="compositionally biased region" description="Low complexity" evidence="1">
    <location>
        <begin position="474"/>
        <end position="495"/>
    </location>
</feature>
<reference evidence="3" key="4">
    <citation type="submission" date="2019-03" db="UniProtKB">
        <authorList>
            <consortium name="EnsemblPlants"/>
        </authorList>
    </citation>
    <scope>IDENTIFICATION</scope>
</reference>
<evidence type="ECO:0000259" key="2">
    <source>
        <dbReference type="Pfam" id="PF07744"/>
    </source>
</evidence>
<feature type="region of interest" description="Disordered" evidence="1">
    <location>
        <begin position="1"/>
        <end position="33"/>
    </location>
</feature>
<feature type="domain" description="Spen paralogue and orthologue SPOC C-terminal" evidence="2">
    <location>
        <begin position="148"/>
        <end position="293"/>
    </location>
</feature>
<reference evidence="4" key="2">
    <citation type="journal article" date="2017" name="Nat. Plants">
        <title>The Aegilops tauschii genome reveals multiple impacts of transposons.</title>
        <authorList>
            <person name="Zhao G."/>
            <person name="Zou C."/>
            <person name="Li K."/>
            <person name="Wang K."/>
            <person name="Li T."/>
            <person name="Gao L."/>
            <person name="Zhang X."/>
            <person name="Wang H."/>
            <person name="Yang Z."/>
            <person name="Liu X."/>
            <person name="Jiang W."/>
            <person name="Mao L."/>
            <person name="Kong X."/>
            <person name="Jiao Y."/>
            <person name="Jia J."/>
        </authorList>
    </citation>
    <scope>NUCLEOTIDE SEQUENCE [LARGE SCALE GENOMIC DNA]</scope>
    <source>
        <strain evidence="4">cv. AL8/78</strain>
    </source>
</reference>
<reference evidence="3" key="3">
    <citation type="journal article" date="2017" name="Nature">
        <title>Genome sequence of the progenitor of the wheat D genome Aegilops tauschii.</title>
        <authorList>
            <person name="Luo M.C."/>
            <person name="Gu Y.Q."/>
            <person name="Puiu D."/>
            <person name="Wang H."/>
            <person name="Twardziok S.O."/>
            <person name="Deal K.R."/>
            <person name="Huo N."/>
            <person name="Zhu T."/>
            <person name="Wang L."/>
            <person name="Wang Y."/>
            <person name="McGuire P.E."/>
            <person name="Liu S."/>
            <person name="Long H."/>
            <person name="Ramasamy R.K."/>
            <person name="Rodriguez J.C."/>
            <person name="Van S.L."/>
            <person name="Yuan L."/>
            <person name="Wang Z."/>
            <person name="Xia Z."/>
            <person name="Xiao L."/>
            <person name="Anderson O.D."/>
            <person name="Ouyang S."/>
            <person name="Liang Y."/>
            <person name="Zimin A.V."/>
            <person name="Pertea G."/>
            <person name="Qi P."/>
            <person name="Bennetzen J.L."/>
            <person name="Dai X."/>
            <person name="Dawson M.W."/>
            <person name="Muller H.G."/>
            <person name="Kugler K."/>
            <person name="Rivarola-Duarte L."/>
            <person name="Spannagl M."/>
            <person name="Mayer K.F.X."/>
            <person name="Lu F.H."/>
            <person name="Bevan M.W."/>
            <person name="Leroy P."/>
            <person name="Li P."/>
            <person name="You F.M."/>
            <person name="Sun Q."/>
            <person name="Liu Z."/>
            <person name="Lyons E."/>
            <person name="Wicker T."/>
            <person name="Salzberg S.L."/>
            <person name="Devos K.M."/>
            <person name="Dvorak J."/>
        </authorList>
    </citation>
    <scope>NUCLEOTIDE SEQUENCE [LARGE SCALE GENOMIC DNA]</scope>
    <source>
        <strain evidence="3">cv. AL8/78</strain>
    </source>
</reference>
<evidence type="ECO:0000256" key="1">
    <source>
        <dbReference type="SAM" id="MobiDB-lite"/>
    </source>
</evidence>
<dbReference type="Gramene" id="AET2Gv21141000.2">
    <property type="protein sequence ID" value="AET2Gv21141000.2"/>
    <property type="gene ID" value="AET2Gv21141000"/>
</dbReference>
<dbReference type="PANTHER" id="PTHR11477:SF45">
    <property type="entry name" value="SPEN PARALOGUE AND ORTHOLOGUE SPOC C-TERMINAL DOMAIN-CONTAINING PROTEIN"/>
    <property type="match status" value="1"/>
</dbReference>
<organism evidence="3 4">
    <name type="scientific">Aegilops tauschii subsp. strangulata</name>
    <name type="common">Goatgrass</name>
    <dbReference type="NCBI Taxonomy" id="200361"/>
    <lineage>
        <taxon>Eukaryota</taxon>
        <taxon>Viridiplantae</taxon>
        <taxon>Streptophyta</taxon>
        <taxon>Embryophyta</taxon>
        <taxon>Tracheophyta</taxon>
        <taxon>Spermatophyta</taxon>
        <taxon>Magnoliopsida</taxon>
        <taxon>Liliopsida</taxon>
        <taxon>Poales</taxon>
        <taxon>Poaceae</taxon>
        <taxon>BOP clade</taxon>
        <taxon>Pooideae</taxon>
        <taxon>Triticodae</taxon>
        <taxon>Triticeae</taxon>
        <taxon>Triticinae</taxon>
        <taxon>Aegilops</taxon>
    </lineage>
</organism>
<name>A0A453D8N2_AEGTS</name>
<reference evidence="3" key="5">
    <citation type="journal article" date="2021" name="G3 (Bethesda)">
        <title>Aegilops tauschii genome assembly Aet v5.0 features greater sequence contiguity and improved annotation.</title>
        <authorList>
            <person name="Wang L."/>
            <person name="Zhu T."/>
            <person name="Rodriguez J.C."/>
            <person name="Deal K.R."/>
            <person name="Dubcovsky J."/>
            <person name="McGuire P.E."/>
            <person name="Lux T."/>
            <person name="Spannagl M."/>
            <person name="Mayer K.F.X."/>
            <person name="Baldrich P."/>
            <person name="Meyers B.C."/>
            <person name="Huo N."/>
            <person name="Gu Y.Q."/>
            <person name="Zhou H."/>
            <person name="Devos K.M."/>
            <person name="Bennetzen J.L."/>
            <person name="Unver T."/>
            <person name="Budak H."/>
            <person name="Gulick P.J."/>
            <person name="Galiba G."/>
            <person name="Kalapos B."/>
            <person name="Nelson D.R."/>
            <person name="Li P."/>
            <person name="You F.M."/>
            <person name="Luo M.C."/>
            <person name="Dvorak J."/>
        </authorList>
    </citation>
    <scope>NUCLEOTIDE SEQUENCE [LARGE SCALE GENOMIC DNA]</scope>
    <source>
        <strain evidence="3">cv. AL8/78</strain>
    </source>
</reference>
<accession>A0A453D8N2</accession>
<dbReference type="Pfam" id="PF07744">
    <property type="entry name" value="SPOC"/>
    <property type="match status" value="1"/>
</dbReference>
<evidence type="ECO:0000313" key="3">
    <source>
        <dbReference type="EnsemblPlants" id="AET2Gv21141000.2"/>
    </source>
</evidence>
<dbReference type="EnsemblPlants" id="AET2Gv21141000.2">
    <property type="protein sequence ID" value="AET2Gv21141000.2"/>
    <property type="gene ID" value="AET2Gv21141000"/>
</dbReference>
<dbReference type="AlphaFoldDB" id="A0A453D8N2"/>
<feature type="region of interest" description="Disordered" evidence="1">
    <location>
        <begin position="412"/>
        <end position="495"/>
    </location>
</feature>
<dbReference type="STRING" id="200361.A0A453D8N2"/>